<dbReference type="EMBL" id="BPLQ01007231">
    <property type="protein sequence ID" value="GIY28848.1"/>
    <property type="molecule type" value="Genomic_DNA"/>
</dbReference>
<name>A0AAV4SA91_9ARAC</name>
<evidence type="ECO:0000313" key="3">
    <source>
        <dbReference type="Proteomes" id="UP001054837"/>
    </source>
</evidence>
<feature type="transmembrane region" description="Helical" evidence="1">
    <location>
        <begin position="39"/>
        <end position="58"/>
    </location>
</feature>
<comment type="caution">
    <text evidence="2">The sequence shown here is derived from an EMBL/GenBank/DDBJ whole genome shotgun (WGS) entry which is preliminary data.</text>
</comment>
<accession>A0AAV4SA91</accession>
<keyword evidence="1" id="KW-0812">Transmembrane</keyword>
<proteinExistence type="predicted"/>
<keyword evidence="1" id="KW-1133">Transmembrane helix</keyword>
<evidence type="ECO:0000313" key="2">
    <source>
        <dbReference type="EMBL" id="GIY28848.1"/>
    </source>
</evidence>
<protein>
    <submittedName>
        <fullName evidence="2">Uncharacterized protein</fullName>
    </submittedName>
</protein>
<gene>
    <name evidence="2" type="ORF">CDAR_388751</name>
</gene>
<evidence type="ECO:0000256" key="1">
    <source>
        <dbReference type="SAM" id="Phobius"/>
    </source>
</evidence>
<reference evidence="2 3" key="1">
    <citation type="submission" date="2021-06" db="EMBL/GenBank/DDBJ databases">
        <title>Caerostris darwini draft genome.</title>
        <authorList>
            <person name="Kono N."/>
            <person name="Arakawa K."/>
        </authorList>
    </citation>
    <scope>NUCLEOTIDE SEQUENCE [LARGE SCALE GENOMIC DNA]</scope>
</reference>
<dbReference type="AlphaFoldDB" id="A0AAV4SA91"/>
<organism evidence="2 3">
    <name type="scientific">Caerostris darwini</name>
    <dbReference type="NCBI Taxonomy" id="1538125"/>
    <lineage>
        <taxon>Eukaryota</taxon>
        <taxon>Metazoa</taxon>
        <taxon>Ecdysozoa</taxon>
        <taxon>Arthropoda</taxon>
        <taxon>Chelicerata</taxon>
        <taxon>Arachnida</taxon>
        <taxon>Araneae</taxon>
        <taxon>Araneomorphae</taxon>
        <taxon>Entelegynae</taxon>
        <taxon>Araneoidea</taxon>
        <taxon>Araneidae</taxon>
        <taxon>Caerostris</taxon>
    </lineage>
</organism>
<dbReference type="Proteomes" id="UP001054837">
    <property type="component" value="Unassembled WGS sequence"/>
</dbReference>
<keyword evidence="3" id="KW-1185">Reference proteome</keyword>
<keyword evidence="1" id="KW-0472">Membrane</keyword>
<sequence>MKTKIVKDIFFRGKKRRFFEATRFLKILTVLSDAVQPSIAGFGFVLVICLDTVVAFLIHPGRFLTVLSQGGRHGDNRSEIGSPLLVIFPAEFRDKRAFPHFIPTPEDDGAFLTNYSKCRPRFPKGIALI</sequence>